<dbReference type="GO" id="GO:0003700">
    <property type="term" value="F:DNA-binding transcription factor activity"/>
    <property type="evidence" value="ECO:0007669"/>
    <property type="project" value="TreeGrafter"/>
</dbReference>
<dbReference type="InterPro" id="IPR036388">
    <property type="entry name" value="WH-like_DNA-bd_sf"/>
</dbReference>
<dbReference type="RefSeq" id="WP_120345538.1">
    <property type="nucleotide sequence ID" value="NZ_MCAS01000017.1"/>
</dbReference>
<dbReference type="PANTHER" id="PTHR30136:SF23">
    <property type="entry name" value="DNA-BINDING TRANSCRIPTIONAL ACTIVATOR MHPR"/>
    <property type="match status" value="1"/>
</dbReference>
<dbReference type="OrthoDB" id="9807558at2"/>
<keyword evidence="3" id="KW-0804">Transcription</keyword>
<accession>A0A3R7HH03</accession>
<evidence type="ECO:0000259" key="5">
    <source>
        <dbReference type="PROSITE" id="PS51078"/>
    </source>
</evidence>
<dbReference type="NCBIfam" id="NF007342">
    <property type="entry name" value="PRK09834.1-4"/>
    <property type="match status" value="1"/>
</dbReference>
<evidence type="ECO:0000256" key="1">
    <source>
        <dbReference type="ARBA" id="ARBA00023015"/>
    </source>
</evidence>
<dbReference type="InterPro" id="IPR036390">
    <property type="entry name" value="WH_DNA-bd_sf"/>
</dbReference>
<dbReference type="PROSITE" id="PS51077">
    <property type="entry name" value="HTH_ICLR"/>
    <property type="match status" value="1"/>
</dbReference>
<comment type="caution">
    <text evidence="6">The sequence shown here is derived from an EMBL/GenBank/DDBJ whole genome shotgun (WGS) entry which is preliminary data.</text>
</comment>
<feature type="domain" description="IclR-ED" evidence="5">
    <location>
        <begin position="70"/>
        <end position="255"/>
    </location>
</feature>
<dbReference type="GO" id="GO:0045892">
    <property type="term" value="P:negative regulation of DNA-templated transcription"/>
    <property type="evidence" value="ECO:0007669"/>
    <property type="project" value="TreeGrafter"/>
</dbReference>
<protein>
    <submittedName>
        <fullName evidence="6">Transcriptional regulator</fullName>
    </submittedName>
</protein>
<dbReference type="InterPro" id="IPR014757">
    <property type="entry name" value="Tscrpt_reg_IclR_C"/>
</dbReference>
<dbReference type="AlphaFoldDB" id="A0A3R7HH03"/>
<evidence type="ECO:0000313" key="7">
    <source>
        <dbReference type="Proteomes" id="UP000283709"/>
    </source>
</evidence>
<dbReference type="InterPro" id="IPR005471">
    <property type="entry name" value="Tscrpt_reg_IclR_N"/>
</dbReference>
<keyword evidence="1" id="KW-0805">Transcription regulation</keyword>
<sequence length="255" mass="28566">MAERESSIRAVERAITLLRALNQMPVSTLDSLHQLTSLPKPTLIRLLRTFEDLGLVARGARPGEYRLLDGVNALNSGYHHVPRVVEIAAPLVRQLTEEIKWPIAVGMLDVDALVVRYSTIPYSPLSLLHSSINMRLSLVSRALGRAYLAFCSPEEQEMLLEVVRQSHHPEDRLAQDREAVQAMLDQTRERGYALRDSSVRPVSGTIAVPVMAKEFVVASIGLTWFSSALTTEKVVDRYLGQMLEVSRRISEQLEN</sequence>
<dbReference type="Pfam" id="PF09339">
    <property type="entry name" value="HTH_IclR"/>
    <property type="match status" value="1"/>
</dbReference>
<evidence type="ECO:0000259" key="4">
    <source>
        <dbReference type="PROSITE" id="PS51077"/>
    </source>
</evidence>
<dbReference type="Proteomes" id="UP000283709">
    <property type="component" value="Unassembled WGS sequence"/>
</dbReference>
<proteinExistence type="predicted"/>
<evidence type="ECO:0000256" key="3">
    <source>
        <dbReference type="ARBA" id="ARBA00023163"/>
    </source>
</evidence>
<keyword evidence="2" id="KW-0238">DNA-binding</keyword>
<dbReference type="SMART" id="SM00346">
    <property type="entry name" value="HTH_ICLR"/>
    <property type="match status" value="1"/>
</dbReference>
<evidence type="ECO:0000313" key="6">
    <source>
        <dbReference type="EMBL" id="RKF44952.1"/>
    </source>
</evidence>
<dbReference type="SUPFAM" id="SSF46785">
    <property type="entry name" value="Winged helix' DNA-binding domain"/>
    <property type="match status" value="1"/>
</dbReference>
<dbReference type="Pfam" id="PF01614">
    <property type="entry name" value="IclR_C"/>
    <property type="match status" value="1"/>
</dbReference>
<dbReference type="PROSITE" id="PS51078">
    <property type="entry name" value="ICLR_ED"/>
    <property type="match status" value="1"/>
</dbReference>
<organism evidence="6 7">
    <name type="scientific">Paraburkholderia fungorum</name>
    <dbReference type="NCBI Taxonomy" id="134537"/>
    <lineage>
        <taxon>Bacteria</taxon>
        <taxon>Pseudomonadati</taxon>
        <taxon>Pseudomonadota</taxon>
        <taxon>Betaproteobacteria</taxon>
        <taxon>Burkholderiales</taxon>
        <taxon>Burkholderiaceae</taxon>
        <taxon>Paraburkholderia</taxon>
    </lineage>
</organism>
<evidence type="ECO:0000256" key="2">
    <source>
        <dbReference type="ARBA" id="ARBA00023125"/>
    </source>
</evidence>
<dbReference type="GO" id="GO:0003677">
    <property type="term" value="F:DNA binding"/>
    <property type="evidence" value="ECO:0007669"/>
    <property type="project" value="UniProtKB-KW"/>
</dbReference>
<dbReference type="InterPro" id="IPR050707">
    <property type="entry name" value="HTH_MetabolicPath_Reg"/>
</dbReference>
<dbReference type="PANTHER" id="PTHR30136">
    <property type="entry name" value="HELIX-TURN-HELIX TRANSCRIPTIONAL REGULATOR, ICLR FAMILY"/>
    <property type="match status" value="1"/>
</dbReference>
<dbReference type="InterPro" id="IPR029016">
    <property type="entry name" value="GAF-like_dom_sf"/>
</dbReference>
<dbReference type="Gene3D" id="1.10.10.10">
    <property type="entry name" value="Winged helix-like DNA-binding domain superfamily/Winged helix DNA-binding domain"/>
    <property type="match status" value="1"/>
</dbReference>
<dbReference type="Gene3D" id="3.30.450.40">
    <property type="match status" value="1"/>
</dbReference>
<dbReference type="SUPFAM" id="SSF55781">
    <property type="entry name" value="GAF domain-like"/>
    <property type="match status" value="1"/>
</dbReference>
<reference evidence="6 7" key="1">
    <citation type="submission" date="2016-07" db="EMBL/GenBank/DDBJ databases">
        <title>Genome analysis of Burkholderia fungorum ES3-20.</title>
        <authorList>
            <person name="Xu D."/>
            <person name="Yao R."/>
            <person name="Zheng S."/>
        </authorList>
    </citation>
    <scope>NUCLEOTIDE SEQUENCE [LARGE SCALE GENOMIC DNA]</scope>
    <source>
        <strain evidence="6 7">ES3-20</strain>
    </source>
</reference>
<name>A0A3R7HH03_9BURK</name>
<dbReference type="EMBL" id="MCAS01000017">
    <property type="protein sequence ID" value="RKF44952.1"/>
    <property type="molecule type" value="Genomic_DNA"/>
</dbReference>
<feature type="domain" description="HTH iclR-type" evidence="4">
    <location>
        <begin position="8"/>
        <end position="69"/>
    </location>
</feature>
<gene>
    <name evidence="6" type="ORF">BCY88_27500</name>
</gene>